<dbReference type="Gene3D" id="1.20.1250.20">
    <property type="entry name" value="MFS general substrate transporter like domains"/>
    <property type="match status" value="1"/>
</dbReference>
<proteinExistence type="predicted"/>
<dbReference type="PROSITE" id="PS50850">
    <property type="entry name" value="MFS"/>
    <property type="match status" value="1"/>
</dbReference>
<keyword evidence="4 5" id="KW-0472">Membrane</keyword>
<reference evidence="7 8" key="1">
    <citation type="submission" date="2017-10" db="EMBL/GenBank/DDBJ databases">
        <title>Sequencing the genomes of 1000 actinobacteria strains.</title>
        <authorList>
            <person name="Klenk H.-P."/>
        </authorList>
    </citation>
    <scope>NUCLEOTIDE SEQUENCE [LARGE SCALE GENOMIC DNA]</scope>
    <source>
        <strain evidence="7 8">DSM 15597</strain>
    </source>
</reference>
<comment type="subcellular location">
    <subcellularLocation>
        <location evidence="1">Cell membrane</location>
        <topology evidence="1">Multi-pass membrane protein</topology>
    </subcellularLocation>
</comment>
<feature type="transmembrane region" description="Helical" evidence="5">
    <location>
        <begin position="328"/>
        <end position="350"/>
    </location>
</feature>
<sequence>MASSGGSRVAVGATYAAQGFGYATAVTSLPGLKDRVGIDDATVSIVILLCCLTAAGGSVMAERLAVRRGSHVSLLTGLTLQAIGLPLVALSTSPGMLMASFALYGIGLGTVDASSAMQGVQLQQRLGTAVLSTLFACATGASIAAALVMSGLATLGTANGAIASLVVAAVIIASIVLGVRGRLVPALEPAEDSLGATKSPLPTAGIWLFGSLIMVAYVADSAVSTWSSVYLHDNLAAGPVIAPLGYAAYQAAILLTRLVGDRLVAHSRARLLVPTVIVAILGLIGVSLLGNAVAVVAAFAFVGVGVGTLVPLTFSAAGDLAPEQVHQVIARINLFNYVGAVLGAVALGLLSAWPGLGPAFLLPAILLLPALLFARRFDRPGARPEPVPEPV</sequence>
<dbReference type="PANTHER" id="PTHR23514">
    <property type="entry name" value="BYPASS OF STOP CODON PROTEIN 6"/>
    <property type="match status" value="1"/>
</dbReference>
<comment type="caution">
    <text evidence="7">The sequence shown here is derived from an EMBL/GenBank/DDBJ whole genome shotgun (WGS) entry which is preliminary data.</text>
</comment>
<feature type="transmembrane region" description="Helical" evidence="5">
    <location>
        <begin position="200"/>
        <end position="219"/>
    </location>
</feature>
<evidence type="ECO:0000313" key="8">
    <source>
        <dbReference type="Proteomes" id="UP000226079"/>
    </source>
</evidence>
<feature type="transmembrane region" description="Helical" evidence="5">
    <location>
        <begin position="271"/>
        <end position="289"/>
    </location>
</feature>
<dbReference type="Pfam" id="PF07690">
    <property type="entry name" value="MFS_1"/>
    <property type="match status" value="1"/>
</dbReference>
<dbReference type="InterPro" id="IPR051788">
    <property type="entry name" value="MFS_Transporter"/>
</dbReference>
<dbReference type="RefSeq" id="WP_098461656.1">
    <property type="nucleotide sequence ID" value="NZ_PDJC01000001.1"/>
</dbReference>
<name>A0A2A9CVW5_9ACTN</name>
<gene>
    <name evidence="7" type="ORF">ATK74_2870</name>
</gene>
<feature type="transmembrane region" description="Helical" evidence="5">
    <location>
        <begin position="161"/>
        <end position="179"/>
    </location>
</feature>
<dbReference type="OrthoDB" id="151222at2"/>
<evidence type="ECO:0000256" key="1">
    <source>
        <dbReference type="ARBA" id="ARBA00004651"/>
    </source>
</evidence>
<feature type="transmembrane region" description="Helical" evidence="5">
    <location>
        <begin position="126"/>
        <end position="149"/>
    </location>
</feature>
<feature type="transmembrane region" description="Helical" evidence="5">
    <location>
        <begin position="41"/>
        <end position="60"/>
    </location>
</feature>
<evidence type="ECO:0000256" key="2">
    <source>
        <dbReference type="ARBA" id="ARBA00022692"/>
    </source>
</evidence>
<evidence type="ECO:0000256" key="4">
    <source>
        <dbReference type="ARBA" id="ARBA00023136"/>
    </source>
</evidence>
<dbReference type="PANTHER" id="PTHR23514:SF13">
    <property type="entry name" value="INNER MEMBRANE PROTEIN YBJJ"/>
    <property type="match status" value="1"/>
</dbReference>
<organism evidence="7 8">
    <name type="scientific">Propionicimonas paludicola</name>
    <dbReference type="NCBI Taxonomy" id="185243"/>
    <lineage>
        <taxon>Bacteria</taxon>
        <taxon>Bacillati</taxon>
        <taxon>Actinomycetota</taxon>
        <taxon>Actinomycetes</taxon>
        <taxon>Propionibacteriales</taxon>
        <taxon>Nocardioidaceae</taxon>
        <taxon>Propionicimonas</taxon>
    </lineage>
</organism>
<feature type="transmembrane region" description="Helical" evidence="5">
    <location>
        <begin position="295"/>
        <end position="316"/>
    </location>
</feature>
<dbReference type="InterPro" id="IPR036259">
    <property type="entry name" value="MFS_trans_sf"/>
</dbReference>
<dbReference type="GO" id="GO:0005886">
    <property type="term" value="C:plasma membrane"/>
    <property type="evidence" value="ECO:0007669"/>
    <property type="project" value="UniProtKB-SubCell"/>
</dbReference>
<evidence type="ECO:0000259" key="6">
    <source>
        <dbReference type="PROSITE" id="PS50850"/>
    </source>
</evidence>
<evidence type="ECO:0000256" key="3">
    <source>
        <dbReference type="ARBA" id="ARBA00022989"/>
    </source>
</evidence>
<dbReference type="EMBL" id="PDJC01000001">
    <property type="protein sequence ID" value="PFG18286.1"/>
    <property type="molecule type" value="Genomic_DNA"/>
</dbReference>
<dbReference type="GO" id="GO:0022857">
    <property type="term" value="F:transmembrane transporter activity"/>
    <property type="evidence" value="ECO:0007669"/>
    <property type="project" value="InterPro"/>
</dbReference>
<dbReference type="InterPro" id="IPR011701">
    <property type="entry name" value="MFS"/>
</dbReference>
<accession>A0A2A9CVW5</accession>
<feature type="transmembrane region" description="Helical" evidence="5">
    <location>
        <begin position="96"/>
        <end position="114"/>
    </location>
</feature>
<dbReference type="Proteomes" id="UP000226079">
    <property type="component" value="Unassembled WGS sequence"/>
</dbReference>
<keyword evidence="2 5" id="KW-0812">Transmembrane</keyword>
<feature type="domain" description="Major facilitator superfamily (MFS) profile" evidence="6">
    <location>
        <begin position="7"/>
        <end position="382"/>
    </location>
</feature>
<feature type="transmembrane region" description="Helical" evidence="5">
    <location>
        <begin position="239"/>
        <end position="259"/>
    </location>
</feature>
<evidence type="ECO:0000256" key="5">
    <source>
        <dbReference type="SAM" id="Phobius"/>
    </source>
</evidence>
<dbReference type="InterPro" id="IPR020846">
    <property type="entry name" value="MFS_dom"/>
</dbReference>
<protein>
    <submittedName>
        <fullName evidence="7">Putative MFS family arabinose efflux permease</fullName>
    </submittedName>
</protein>
<keyword evidence="3 5" id="KW-1133">Transmembrane helix</keyword>
<dbReference type="AlphaFoldDB" id="A0A2A9CVW5"/>
<evidence type="ECO:0000313" key="7">
    <source>
        <dbReference type="EMBL" id="PFG18286.1"/>
    </source>
</evidence>
<feature type="transmembrane region" description="Helical" evidence="5">
    <location>
        <begin position="356"/>
        <end position="374"/>
    </location>
</feature>
<keyword evidence="8" id="KW-1185">Reference proteome</keyword>
<dbReference type="SUPFAM" id="SSF103473">
    <property type="entry name" value="MFS general substrate transporter"/>
    <property type="match status" value="1"/>
</dbReference>